<keyword evidence="3" id="KW-1185">Reference proteome</keyword>
<reference evidence="3" key="1">
    <citation type="submission" date="2016-10" db="EMBL/GenBank/DDBJ databases">
        <authorList>
            <person name="Varghese N."/>
            <person name="Submissions S."/>
        </authorList>
    </citation>
    <scope>NUCLEOTIDE SEQUENCE [LARGE SCALE GENOMIC DNA]</scope>
    <source>
        <strain evidence="3">DSM 24499</strain>
    </source>
</reference>
<name>A0A1I1LXK1_9FLAO</name>
<dbReference type="PROSITE" id="PS51257">
    <property type="entry name" value="PROKAR_LIPOPROTEIN"/>
    <property type="match status" value="1"/>
</dbReference>
<dbReference type="EMBL" id="FOKV01000008">
    <property type="protein sequence ID" value="SFC75688.1"/>
    <property type="molecule type" value="Genomic_DNA"/>
</dbReference>
<proteinExistence type="predicted"/>
<evidence type="ECO:0000313" key="3">
    <source>
        <dbReference type="Proteomes" id="UP000199438"/>
    </source>
</evidence>
<protein>
    <recommendedName>
        <fullName evidence="4">YD repeat-containing protein</fullName>
    </recommendedName>
</protein>
<keyword evidence="1" id="KW-0732">Signal</keyword>
<feature type="chain" id="PRO_5011446776" description="YD repeat-containing protein" evidence="1">
    <location>
        <begin position="22"/>
        <end position="316"/>
    </location>
</feature>
<feature type="signal peptide" evidence="1">
    <location>
        <begin position="1"/>
        <end position="21"/>
    </location>
</feature>
<dbReference type="Proteomes" id="UP000199438">
    <property type="component" value="Unassembled WGS sequence"/>
</dbReference>
<evidence type="ECO:0000313" key="2">
    <source>
        <dbReference type="EMBL" id="SFC75688.1"/>
    </source>
</evidence>
<evidence type="ECO:0008006" key="4">
    <source>
        <dbReference type="Google" id="ProtNLM"/>
    </source>
</evidence>
<gene>
    <name evidence="2" type="ORF">SAMN04487907_108131</name>
</gene>
<sequence length="316" mass="36911">MQRNYFIVFLLLTFVIFQSCSSDDSERTETSNQNVKTSKWISATYRRNYDGSLQISDSTVSYLKNNKIIESVYHRYRVNYNNNQTVSVDISNASYQYNSDGKLVKSMRVQDDSVLASLEFNYDEEGRLESYVNFIEDDYDDNYYKSVFTYTQDAIYTSSFTKKDIDDEYIENPETYKYVFSEKGDLVYYEANGPYYSDNDNNTVISTYDDNSNKISVNQFGNVEYVYIYTEYFNPEAFIYDATFGKEVYNLLGGETNAFATRETSKNVLQSVNDILKPEEEYKIEATIDEETNVATKITYEDGYQNQVIVNEFILE</sequence>
<dbReference type="AlphaFoldDB" id="A0A1I1LXK1"/>
<evidence type="ECO:0000256" key="1">
    <source>
        <dbReference type="SAM" id="SignalP"/>
    </source>
</evidence>
<organism evidence="2 3">
    <name type="scientific">Zunongwangia mangrovi</name>
    <dbReference type="NCBI Taxonomy" id="1334022"/>
    <lineage>
        <taxon>Bacteria</taxon>
        <taxon>Pseudomonadati</taxon>
        <taxon>Bacteroidota</taxon>
        <taxon>Flavobacteriia</taxon>
        <taxon>Flavobacteriales</taxon>
        <taxon>Flavobacteriaceae</taxon>
        <taxon>Zunongwangia</taxon>
    </lineage>
</organism>
<accession>A0A1I1LXK1</accession>